<evidence type="ECO:0000259" key="10">
    <source>
        <dbReference type="Pfam" id="PF00697"/>
    </source>
</evidence>
<comment type="similarity">
    <text evidence="9">Belongs to the TrpF family.</text>
</comment>
<evidence type="ECO:0000256" key="4">
    <source>
        <dbReference type="ARBA" id="ARBA00022272"/>
    </source>
</evidence>
<reference evidence="11 12" key="1">
    <citation type="submission" date="2016-10" db="EMBL/GenBank/DDBJ databases">
        <authorList>
            <person name="de Groot N.N."/>
        </authorList>
    </citation>
    <scope>NUCLEOTIDE SEQUENCE [LARGE SCALE GENOMIC DNA]</scope>
    <source>
        <strain evidence="11 12">DSM 25584</strain>
    </source>
</reference>
<dbReference type="SUPFAM" id="SSF51366">
    <property type="entry name" value="Ribulose-phoshate binding barrel"/>
    <property type="match status" value="1"/>
</dbReference>
<gene>
    <name evidence="9" type="primary">trpF</name>
    <name evidence="11" type="ORF">SAMN05216241_108105</name>
</gene>
<protein>
    <recommendedName>
        <fullName evidence="4 9">N-(5'-phosphoribosyl)anthranilate isomerase</fullName>
        <shortName evidence="9">PRAI</shortName>
        <ecNumber evidence="3 9">5.3.1.24</ecNumber>
    </recommendedName>
</protein>
<dbReference type="EC" id="5.3.1.24" evidence="3 9"/>
<keyword evidence="5 9" id="KW-0028">Amino-acid biosynthesis</keyword>
<accession>A0A1G7T5V7</accession>
<comment type="catalytic activity">
    <reaction evidence="1 9">
        <text>N-(5-phospho-beta-D-ribosyl)anthranilate = 1-(2-carboxyphenylamino)-1-deoxy-D-ribulose 5-phosphate</text>
        <dbReference type="Rhea" id="RHEA:21540"/>
        <dbReference type="ChEBI" id="CHEBI:18277"/>
        <dbReference type="ChEBI" id="CHEBI:58613"/>
        <dbReference type="EC" id="5.3.1.24"/>
    </reaction>
</comment>
<keyword evidence="12" id="KW-1185">Reference proteome</keyword>
<name>A0A1G7T5V7_9PROT</name>
<organism evidence="11 12">
    <name type="scientific">Limimonas halophila</name>
    <dbReference type="NCBI Taxonomy" id="1082479"/>
    <lineage>
        <taxon>Bacteria</taxon>
        <taxon>Pseudomonadati</taxon>
        <taxon>Pseudomonadota</taxon>
        <taxon>Alphaproteobacteria</taxon>
        <taxon>Rhodospirillales</taxon>
        <taxon>Rhodovibrionaceae</taxon>
        <taxon>Limimonas</taxon>
    </lineage>
</organism>
<keyword evidence="7 9" id="KW-0057">Aromatic amino acid biosynthesis</keyword>
<dbReference type="HAMAP" id="MF_00135">
    <property type="entry name" value="PRAI"/>
    <property type="match status" value="1"/>
</dbReference>
<dbReference type="RefSeq" id="WP_090020771.1">
    <property type="nucleotide sequence ID" value="NZ_FNCE01000008.1"/>
</dbReference>
<dbReference type="GO" id="GO:0000162">
    <property type="term" value="P:L-tryptophan biosynthetic process"/>
    <property type="evidence" value="ECO:0007669"/>
    <property type="project" value="UniProtKB-UniRule"/>
</dbReference>
<dbReference type="AlphaFoldDB" id="A0A1G7T5V7"/>
<dbReference type="UniPathway" id="UPA00035">
    <property type="reaction ID" value="UER00042"/>
</dbReference>
<dbReference type="Proteomes" id="UP000199415">
    <property type="component" value="Unassembled WGS sequence"/>
</dbReference>
<evidence type="ECO:0000313" key="11">
    <source>
        <dbReference type="EMBL" id="SDG30618.1"/>
    </source>
</evidence>
<dbReference type="InterPro" id="IPR001240">
    <property type="entry name" value="PRAI_dom"/>
</dbReference>
<keyword evidence="8 9" id="KW-0413">Isomerase</keyword>
<evidence type="ECO:0000256" key="3">
    <source>
        <dbReference type="ARBA" id="ARBA00012572"/>
    </source>
</evidence>
<evidence type="ECO:0000256" key="6">
    <source>
        <dbReference type="ARBA" id="ARBA00022822"/>
    </source>
</evidence>
<dbReference type="STRING" id="1082479.SAMN05216241_108105"/>
<dbReference type="OrthoDB" id="9796196at2"/>
<evidence type="ECO:0000313" key="12">
    <source>
        <dbReference type="Proteomes" id="UP000199415"/>
    </source>
</evidence>
<dbReference type="InterPro" id="IPR013785">
    <property type="entry name" value="Aldolase_TIM"/>
</dbReference>
<dbReference type="Gene3D" id="3.20.20.70">
    <property type="entry name" value="Aldolase class I"/>
    <property type="match status" value="1"/>
</dbReference>
<proteinExistence type="inferred from homology"/>
<dbReference type="Pfam" id="PF00697">
    <property type="entry name" value="PRAI"/>
    <property type="match status" value="1"/>
</dbReference>
<dbReference type="InterPro" id="IPR044643">
    <property type="entry name" value="TrpF_fam"/>
</dbReference>
<comment type="pathway">
    <text evidence="2 9">Amino-acid biosynthesis; L-tryptophan biosynthesis; L-tryptophan from chorismate: step 3/5.</text>
</comment>
<dbReference type="PANTHER" id="PTHR42894">
    <property type="entry name" value="N-(5'-PHOSPHORIBOSYL)ANTHRANILATE ISOMERASE"/>
    <property type="match status" value="1"/>
</dbReference>
<dbReference type="InterPro" id="IPR011060">
    <property type="entry name" value="RibuloseP-bd_barrel"/>
</dbReference>
<keyword evidence="6 9" id="KW-0822">Tryptophan biosynthesis</keyword>
<evidence type="ECO:0000256" key="9">
    <source>
        <dbReference type="HAMAP-Rule" id="MF_00135"/>
    </source>
</evidence>
<evidence type="ECO:0000256" key="7">
    <source>
        <dbReference type="ARBA" id="ARBA00023141"/>
    </source>
</evidence>
<dbReference type="GO" id="GO:0004640">
    <property type="term" value="F:phosphoribosylanthranilate isomerase activity"/>
    <property type="evidence" value="ECO:0007669"/>
    <property type="project" value="UniProtKB-UniRule"/>
</dbReference>
<evidence type="ECO:0000256" key="5">
    <source>
        <dbReference type="ARBA" id="ARBA00022605"/>
    </source>
</evidence>
<dbReference type="EMBL" id="FNCE01000008">
    <property type="protein sequence ID" value="SDG30618.1"/>
    <property type="molecule type" value="Genomic_DNA"/>
</dbReference>
<evidence type="ECO:0000256" key="2">
    <source>
        <dbReference type="ARBA" id="ARBA00004664"/>
    </source>
</evidence>
<feature type="domain" description="N-(5'phosphoribosyl) anthranilate isomerase (PRAI)" evidence="10">
    <location>
        <begin position="5"/>
        <end position="207"/>
    </location>
</feature>
<evidence type="ECO:0000256" key="1">
    <source>
        <dbReference type="ARBA" id="ARBA00001164"/>
    </source>
</evidence>
<evidence type="ECO:0000256" key="8">
    <source>
        <dbReference type="ARBA" id="ARBA00023235"/>
    </source>
</evidence>
<dbReference type="CDD" id="cd00405">
    <property type="entry name" value="PRAI"/>
    <property type="match status" value="1"/>
</dbReference>
<sequence length="215" mass="22225">MTVDVKICGCTTPEAVAAARDAGAMFVGFVFYPPSPRNVSPARARELMAEAGAIAPLSVAVVVDADDETLAGIVDTLAPPLLQLHGEEPPERVADVRARFGLPVMKAVSIGGEADLARADGYAEVADRLLFDAKPQPGGLPGGNARSFDWKLLGGRSWAKPWLLSGGLNADTVGEAIATAHAPGVDVSSGVESEPGVKDPAKIREFCAAVRDNVA</sequence>
<dbReference type="PANTHER" id="PTHR42894:SF1">
    <property type="entry name" value="N-(5'-PHOSPHORIBOSYL)ANTHRANILATE ISOMERASE"/>
    <property type="match status" value="1"/>
</dbReference>
<dbReference type="NCBIfam" id="NF002295">
    <property type="entry name" value="PRK01222.1-1"/>
    <property type="match status" value="1"/>
</dbReference>